<accession>A0ABN8SCG9</accession>
<feature type="compositionally biased region" description="Low complexity" evidence="1">
    <location>
        <begin position="80"/>
        <end position="98"/>
    </location>
</feature>
<evidence type="ECO:0000256" key="2">
    <source>
        <dbReference type="SAM" id="SignalP"/>
    </source>
</evidence>
<gene>
    <name evidence="3" type="ORF">PEVE_00017999</name>
</gene>
<protein>
    <submittedName>
        <fullName evidence="3">Uncharacterized protein</fullName>
    </submittedName>
</protein>
<evidence type="ECO:0000256" key="1">
    <source>
        <dbReference type="SAM" id="MobiDB-lite"/>
    </source>
</evidence>
<name>A0ABN8SCG9_9CNID</name>
<dbReference type="InterPro" id="IPR008160">
    <property type="entry name" value="Collagen"/>
</dbReference>
<reference evidence="3 4" key="1">
    <citation type="submission" date="2022-05" db="EMBL/GenBank/DDBJ databases">
        <authorList>
            <consortium name="Genoscope - CEA"/>
            <person name="William W."/>
        </authorList>
    </citation>
    <scope>NUCLEOTIDE SEQUENCE [LARGE SCALE GENOMIC DNA]</scope>
</reference>
<comment type="caution">
    <text evidence="3">The sequence shown here is derived from an EMBL/GenBank/DDBJ whole genome shotgun (WGS) entry which is preliminary data.</text>
</comment>
<proteinExistence type="predicted"/>
<sequence length="126" mass="12910">MAFKGGRVLLWLCTATLTWITVEGQGILGTKDNSIEELSPHDRVRRQDIAVDITVYGEPGDPGARGEPGDPGYNGTPGKRGQIGARGPAGPRGRQGIQGPPGPPGNPGPPGGTVVGGHIDLHGYTG</sequence>
<feature type="region of interest" description="Disordered" evidence="1">
    <location>
        <begin position="55"/>
        <end position="116"/>
    </location>
</feature>
<feature type="non-terminal residue" evidence="3">
    <location>
        <position position="126"/>
    </location>
</feature>
<dbReference type="Proteomes" id="UP001159427">
    <property type="component" value="Unassembled WGS sequence"/>
</dbReference>
<evidence type="ECO:0000313" key="4">
    <source>
        <dbReference type="Proteomes" id="UP001159427"/>
    </source>
</evidence>
<feature type="compositionally biased region" description="Pro residues" evidence="1">
    <location>
        <begin position="100"/>
        <end position="110"/>
    </location>
</feature>
<dbReference type="EMBL" id="CALNXI010002458">
    <property type="protein sequence ID" value="CAH3187905.1"/>
    <property type="molecule type" value="Genomic_DNA"/>
</dbReference>
<feature type="signal peptide" evidence="2">
    <location>
        <begin position="1"/>
        <end position="24"/>
    </location>
</feature>
<keyword evidence="4" id="KW-1185">Reference proteome</keyword>
<evidence type="ECO:0000313" key="3">
    <source>
        <dbReference type="EMBL" id="CAH3187905.1"/>
    </source>
</evidence>
<feature type="chain" id="PRO_5047514241" evidence="2">
    <location>
        <begin position="25"/>
        <end position="126"/>
    </location>
</feature>
<dbReference type="Pfam" id="PF01391">
    <property type="entry name" value="Collagen"/>
    <property type="match status" value="1"/>
</dbReference>
<keyword evidence="2" id="KW-0732">Signal</keyword>
<organism evidence="3 4">
    <name type="scientific">Porites evermanni</name>
    <dbReference type="NCBI Taxonomy" id="104178"/>
    <lineage>
        <taxon>Eukaryota</taxon>
        <taxon>Metazoa</taxon>
        <taxon>Cnidaria</taxon>
        <taxon>Anthozoa</taxon>
        <taxon>Hexacorallia</taxon>
        <taxon>Scleractinia</taxon>
        <taxon>Fungiina</taxon>
        <taxon>Poritidae</taxon>
        <taxon>Porites</taxon>
    </lineage>
</organism>